<protein>
    <submittedName>
        <fullName evidence="9">Predicted arabinose efflux permease, MFS family</fullName>
    </submittedName>
</protein>
<evidence type="ECO:0000313" key="9">
    <source>
        <dbReference type="EMBL" id="SHG79524.1"/>
    </source>
</evidence>
<evidence type="ECO:0000256" key="2">
    <source>
        <dbReference type="ARBA" id="ARBA00022448"/>
    </source>
</evidence>
<feature type="transmembrane region" description="Helical" evidence="7">
    <location>
        <begin position="287"/>
        <end position="305"/>
    </location>
</feature>
<feature type="transmembrane region" description="Helical" evidence="7">
    <location>
        <begin position="139"/>
        <end position="157"/>
    </location>
</feature>
<feature type="transmembrane region" description="Helical" evidence="7">
    <location>
        <begin position="214"/>
        <end position="233"/>
    </location>
</feature>
<feature type="transmembrane region" description="Helical" evidence="7">
    <location>
        <begin position="358"/>
        <end position="378"/>
    </location>
</feature>
<dbReference type="Gene3D" id="1.20.1250.20">
    <property type="entry name" value="MFS general substrate transporter like domains"/>
    <property type="match status" value="1"/>
</dbReference>
<dbReference type="PROSITE" id="PS50850">
    <property type="entry name" value="MFS"/>
    <property type="match status" value="1"/>
</dbReference>
<keyword evidence="4 7" id="KW-0812">Transmembrane</keyword>
<dbReference type="STRING" id="2017.SAMN05444320_1148"/>
<dbReference type="Proteomes" id="UP000184501">
    <property type="component" value="Unassembled WGS sequence"/>
</dbReference>
<dbReference type="PANTHER" id="PTHR23517">
    <property type="entry name" value="RESISTANCE PROTEIN MDTM, PUTATIVE-RELATED-RELATED"/>
    <property type="match status" value="1"/>
</dbReference>
<reference evidence="9 10" key="1">
    <citation type="submission" date="2016-11" db="EMBL/GenBank/DDBJ databases">
        <authorList>
            <person name="Jaros S."/>
            <person name="Januszkiewicz K."/>
            <person name="Wedrychowicz H."/>
        </authorList>
    </citation>
    <scope>NUCLEOTIDE SEQUENCE [LARGE SCALE GENOMIC DNA]</scope>
    <source>
        <strain evidence="9 10">DSM 44523</strain>
    </source>
</reference>
<name>A0A1M5MQ51_STRHI</name>
<keyword evidence="6 7" id="KW-0472">Membrane</keyword>
<feature type="domain" description="Major facilitator superfamily (MFS) profile" evidence="8">
    <location>
        <begin position="1"/>
        <end position="418"/>
    </location>
</feature>
<evidence type="ECO:0000259" key="8">
    <source>
        <dbReference type="PROSITE" id="PS50850"/>
    </source>
</evidence>
<accession>A0A1M5MQ51</accession>
<dbReference type="Pfam" id="PF07690">
    <property type="entry name" value="MFS_1"/>
    <property type="match status" value="1"/>
</dbReference>
<gene>
    <name evidence="9" type="ORF">SAMN05444320_1148</name>
</gene>
<keyword evidence="5 7" id="KW-1133">Transmembrane helix</keyword>
<dbReference type="OrthoDB" id="3285778at2"/>
<dbReference type="InterPro" id="IPR011701">
    <property type="entry name" value="MFS"/>
</dbReference>
<evidence type="ECO:0000256" key="5">
    <source>
        <dbReference type="ARBA" id="ARBA00022989"/>
    </source>
</evidence>
<evidence type="ECO:0000256" key="1">
    <source>
        <dbReference type="ARBA" id="ARBA00004651"/>
    </source>
</evidence>
<dbReference type="GO" id="GO:0022857">
    <property type="term" value="F:transmembrane transporter activity"/>
    <property type="evidence" value="ECO:0007669"/>
    <property type="project" value="InterPro"/>
</dbReference>
<evidence type="ECO:0000256" key="7">
    <source>
        <dbReference type="SAM" id="Phobius"/>
    </source>
</evidence>
<feature type="transmembrane region" description="Helical" evidence="7">
    <location>
        <begin position="15"/>
        <end position="33"/>
    </location>
</feature>
<evidence type="ECO:0000256" key="6">
    <source>
        <dbReference type="ARBA" id="ARBA00023136"/>
    </source>
</evidence>
<feature type="transmembrane region" description="Helical" evidence="7">
    <location>
        <begin position="105"/>
        <end position="127"/>
    </location>
</feature>
<evidence type="ECO:0000256" key="4">
    <source>
        <dbReference type="ARBA" id="ARBA00022692"/>
    </source>
</evidence>
<keyword evidence="2" id="KW-0813">Transport</keyword>
<feature type="transmembrane region" description="Helical" evidence="7">
    <location>
        <begin position="163"/>
        <end position="182"/>
    </location>
</feature>
<comment type="subcellular location">
    <subcellularLocation>
        <location evidence="1">Cell membrane</location>
        <topology evidence="1">Multi-pass membrane protein</topology>
    </subcellularLocation>
</comment>
<dbReference type="EMBL" id="FQVN01000014">
    <property type="protein sequence ID" value="SHG79524.1"/>
    <property type="molecule type" value="Genomic_DNA"/>
</dbReference>
<feature type="transmembrane region" description="Helical" evidence="7">
    <location>
        <begin position="317"/>
        <end position="338"/>
    </location>
</feature>
<dbReference type="InterPro" id="IPR036259">
    <property type="entry name" value="MFS_trans_sf"/>
</dbReference>
<keyword evidence="3" id="KW-1003">Cell membrane</keyword>
<dbReference type="InterPro" id="IPR050171">
    <property type="entry name" value="MFS_Transporters"/>
</dbReference>
<feature type="transmembrane region" description="Helical" evidence="7">
    <location>
        <begin position="253"/>
        <end position="275"/>
    </location>
</feature>
<sequence length="426" mass="44742">MKGIIAQARSHERSVQLLLVNQFTINLGFYMLMPYLADHLSVGLGMAGWLVGLVLGVRNLSQQGMFLVGGSLADRLGYKPLIVTGCALRTAGFGLLAIVDTLPTLVLASAATGFAGALFNPAVRAYVAHDAGERRVEAFALFNTAYQAGILVGPLVGVVLTGVGFRLTAATAALVFAALTVLQARALPSRRATPAEDQKSMIRDWRAVLGNRPFLLFSLVMIGSYVLSFQVYLALPLEIRRLASGTDAGNAGVAVLFALSGLLAILTQVRLAAWCKQRLRHARAMRLGLTLMAAAFAPPACAALIDPAPAAGWLAQALAFTPIVLSGLLLTLGTIVLYPFEMDTIVTMSEGRLVATHYGLYSTLSGIGITLGNLGTGASLDLARDLGTPGLPWLALTLLGAICVLAMTLLDKSGHLTRPPTPAPTT</sequence>
<dbReference type="PANTHER" id="PTHR23517:SF2">
    <property type="entry name" value="MULTIDRUG RESISTANCE PROTEIN MDTH"/>
    <property type="match status" value="1"/>
</dbReference>
<evidence type="ECO:0000256" key="3">
    <source>
        <dbReference type="ARBA" id="ARBA00022475"/>
    </source>
</evidence>
<feature type="transmembrane region" description="Helical" evidence="7">
    <location>
        <begin position="390"/>
        <end position="410"/>
    </location>
</feature>
<keyword evidence="10" id="KW-1185">Reference proteome</keyword>
<feature type="transmembrane region" description="Helical" evidence="7">
    <location>
        <begin position="39"/>
        <end position="60"/>
    </location>
</feature>
<evidence type="ECO:0000313" key="10">
    <source>
        <dbReference type="Proteomes" id="UP000184501"/>
    </source>
</evidence>
<dbReference type="InterPro" id="IPR020846">
    <property type="entry name" value="MFS_dom"/>
</dbReference>
<dbReference type="SUPFAM" id="SSF103473">
    <property type="entry name" value="MFS general substrate transporter"/>
    <property type="match status" value="1"/>
</dbReference>
<proteinExistence type="predicted"/>
<dbReference type="GO" id="GO:0005886">
    <property type="term" value="C:plasma membrane"/>
    <property type="evidence" value="ECO:0007669"/>
    <property type="project" value="UniProtKB-SubCell"/>
</dbReference>
<feature type="transmembrane region" description="Helical" evidence="7">
    <location>
        <begin position="81"/>
        <end position="99"/>
    </location>
</feature>
<organism evidence="9 10">
    <name type="scientific">Streptoalloteichus hindustanus</name>
    <dbReference type="NCBI Taxonomy" id="2017"/>
    <lineage>
        <taxon>Bacteria</taxon>
        <taxon>Bacillati</taxon>
        <taxon>Actinomycetota</taxon>
        <taxon>Actinomycetes</taxon>
        <taxon>Pseudonocardiales</taxon>
        <taxon>Pseudonocardiaceae</taxon>
        <taxon>Streptoalloteichus</taxon>
    </lineage>
</organism>
<dbReference type="RefSeq" id="WP_073489285.1">
    <property type="nucleotide sequence ID" value="NZ_FQVN01000014.1"/>
</dbReference>
<dbReference type="AlphaFoldDB" id="A0A1M5MQ51"/>